<feature type="transmembrane region" description="Helical" evidence="4">
    <location>
        <begin position="229"/>
        <end position="251"/>
    </location>
</feature>
<dbReference type="PANTHER" id="PTHR11360:SF234">
    <property type="entry name" value="MFS-TYPE TRANSPORTER DBAD-RELATED"/>
    <property type="match status" value="1"/>
</dbReference>
<dbReference type="GO" id="GO:0016020">
    <property type="term" value="C:membrane"/>
    <property type="evidence" value="ECO:0007669"/>
    <property type="project" value="UniProtKB-SubCell"/>
</dbReference>
<feature type="transmembrane region" description="Helical" evidence="4">
    <location>
        <begin position="399"/>
        <end position="422"/>
    </location>
</feature>
<dbReference type="GO" id="GO:0022857">
    <property type="term" value="F:transmembrane transporter activity"/>
    <property type="evidence" value="ECO:0007669"/>
    <property type="project" value="InterPro"/>
</dbReference>
<dbReference type="EMBL" id="MU001679">
    <property type="protein sequence ID" value="KAF2457834.1"/>
    <property type="molecule type" value="Genomic_DNA"/>
</dbReference>
<dbReference type="PANTHER" id="PTHR11360">
    <property type="entry name" value="MONOCARBOXYLATE TRANSPORTER"/>
    <property type="match status" value="1"/>
</dbReference>
<feature type="transmembrane region" description="Helical" evidence="4">
    <location>
        <begin position="272"/>
        <end position="295"/>
    </location>
</feature>
<dbReference type="Gene3D" id="1.20.1250.20">
    <property type="entry name" value="MFS general substrate transporter like domains"/>
    <property type="match status" value="1"/>
</dbReference>
<feature type="transmembrane region" description="Helical" evidence="4">
    <location>
        <begin position="164"/>
        <end position="189"/>
    </location>
</feature>
<evidence type="ECO:0000256" key="4">
    <source>
        <dbReference type="SAM" id="Phobius"/>
    </source>
</evidence>
<dbReference type="OrthoDB" id="6509908at2759"/>
<feature type="transmembrane region" description="Helical" evidence="4">
    <location>
        <begin position="141"/>
        <end position="158"/>
    </location>
</feature>
<keyword evidence="4" id="KW-0472">Membrane</keyword>
<dbReference type="CDD" id="cd17352">
    <property type="entry name" value="MFS_MCT_SLC16"/>
    <property type="match status" value="1"/>
</dbReference>
<feature type="transmembrane region" description="Helical" evidence="4">
    <location>
        <begin position="307"/>
        <end position="326"/>
    </location>
</feature>
<proteinExistence type="inferred from homology"/>
<evidence type="ECO:0000313" key="7">
    <source>
        <dbReference type="Proteomes" id="UP000799766"/>
    </source>
</evidence>
<keyword evidence="7" id="KW-1185">Reference proteome</keyword>
<feature type="domain" description="Major facilitator superfamily (MFS) profile" evidence="5">
    <location>
        <begin position="271"/>
        <end position="459"/>
    </location>
</feature>
<dbReference type="AlphaFoldDB" id="A0A6A6P1X8"/>
<evidence type="ECO:0000259" key="5">
    <source>
        <dbReference type="PROSITE" id="PS50850"/>
    </source>
</evidence>
<name>A0A6A6P1X8_9PEZI</name>
<dbReference type="SUPFAM" id="SSF103473">
    <property type="entry name" value="MFS general substrate transporter"/>
    <property type="match status" value="1"/>
</dbReference>
<keyword evidence="4" id="KW-0812">Transmembrane</keyword>
<comment type="subcellular location">
    <subcellularLocation>
        <location evidence="1">Membrane</location>
        <topology evidence="1">Multi-pass membrane protein</topology>
    </subcellularLocation>
</comment>
<organism evidence="6 7">
    <name type="scientific">Lineolata rhizophorae</name>
    <dbReference type="NCBI Taxonomy" id="578093"/>
    <lineage>
        <taxon>Eukaryota</taxon>
        <taxon>Fungi</taxon>
        <taxon>Dikarya</taxon>
        <taxon>Ascomycota</taxon>
        <taxon>Pezizomycotina</taxon>
        <taxon>Dothideomycetes</taxon>
        <taxon>Dothideomycetes incertae sedis</taxon>
        <taxon>Lineolatales</taxon>
        <taxon>Lineolataceae</taxon>
        <taxon>Lineolata</taxon>
    </lineage>
</organism>
<accession>A0A6A6P1X8</accession>
<sequence length="459" mass="49602">MTSLVAEVEDNSVSSVSADVEETLDDKKEDSDPYEPPTAECAFQGHEDSASQRPISINNIEAIPNGGVQAWLQVVGSFFVMFNTWGVINTFGVFQTYYETELLPSSTPSAISWVGSLQAFLLLFLGAFAGPIYDAGYFRELMAAGSILIVFGTMMLSICKEYWQVLLAQGFCIGIGTGCTFVPGVAILSTYFTTKMATAMGIAAAGSSLGGVIYPILFHKLIPQVGFPWAARVMGFTLLATVVVTNLVMKVRVLPASRRKIIDRLAFRDPPFVLFVLGAFLAFMGLYAPFYYIQLYSIELNITGGDLTFYLLSIINAASVFGRVIPNFIADRTGPFNMMIPCAIFTGILALCLIPIRSIAPLIMFCLLYGFFSGAFVSLPPTILVHLSPSRGIVGTRMGMCFAIVSIGLLIGTPIGGAIVRASGFWSIWLYSGLLCVCGGALITAARVFKAGWRILKMV</sequence>
<evidence type="ECO:0000313" key="6">
    <source>
        <dbReference type="EMBL" id="KAF2457834.1"/>
    </source>
</evidence>
<feature type="transmembrane region" description="Helical" evidence="4">
    <location>
        <begin position="196"/>
        <end position="217"/>
    </location>
</feature>
<feature type="transmembrane region" description="Helical" evidence="4">
    <location>
        <begin position="78"/>
        <end position="98"/>
    </location>
</feature>
<protein>
    <submittedName>
        <fullName evidence="6">MFS general substrate transporter</fullName>
    </submittedName>
</protein>
<dbReference type="InterPro" id="IPR020846">
    <property type="entry name" value="MFS_dom"/>
</dbReference>
<feature type="transmembrane region" description="Helical" evidence="4">
    <location>
        <begin position="338"/>
        <end position="356"/>
    </location>
</feature>
<dbReference type="InterPro" id="IPR011701">
    <property type="entry name" value="MFS"/>
</dbReference>
<feature type="transmembrane region" description="Helical" evidence="4">
    <location>
        <begin position="110"/>
        <end position="129"/>
    </location>
</feature>
<comment type="similarity">
    <text evidence="2">Belongs to the major facilitator superfamily. Monocarboxylate porter (TC 2.A.1.13) family.</text>
</comment>
<reference evidence="6" key="1">
    <citation type="journal article" date="2020" name="Stud. Mycol.">
        <title>101 Dothideomycetes genomes: a test case for predicting lifestyles and emergence of pathogens.</title>
        <authorList>
            <person name="Haridas S."/>
            <person name="Albert R."/>
            <person name="Binder M."/>
            <person name="Bloem J."/>
            <person name="Labutti K."/>
            <person name="Salamov A."/>
            <person name="Andreopoulos B."/>
            <person name="Baker S."/>
            <person name="Barry K."/>
            <person name="Bills G."/>
            <person name="Bluhm B."/>
            <person name="Cannon C."/>
            <person name="Castanera R."/>
            <person name="Culley D."/>
            <person name="Daum C."/>
            <person name="Ezra D."/>
            <person name="Gonzalez J."/>
            <person name="Henrissat B."/>
            <person name="Kuo A."/>
            <person name="Liang C."/>
            <person name="Lipzen A."/>
            <person name="Lutzoni F."/>
            <person name="Magnuson J."/>
            <person name="Mondo S."/>
            <person name="Nolan M."/>
            <person name="Ohm R."/>
            <person name="Pangilinan J."/>
            <person name="Park H.-J."/>
            <person name="Ramirez L."/>
            <person name="Alfaro M."/>
            <person name="Sun H."/>
            <person name="Tritt A."/>
            <person name="Yoshinaga Y."/>
            <person name="Zwiers L.-H."/>
            <person name="Turgeon B."/>
            <person name="Goodwin S."/>
            <person name="Spatafora J."/>
            <person name="Crous P."/>
            <person name="Grigoriev I."/>
        </authorList>
    </citation>
    <scope>NUCLEOTIDE SEQUENCE</scope>
    <source>
        <strain evidence="6">ATCC 16933</strain>
    </source>
</reference>
<gene>
    <name evidence="6" type="ORF">BDY21DRAFT_342926</name>
</gene>
<evidence type="ECO:0000256" key="2">
    <source>
        <dbReference type="ARBA" id="ARBA00006727"/>
    </source>
</evidence>
<dbReference type="Pfam" id="PF07690">
    <property type="entry name" value="MFS_1"/>
    <property type="match status" value="1"/>
</dbReference>
<feature type="transmembrane region" description="Helical" evidence="4">
    <location>
        <begin position="428"/>
        <end position="449"/>
    </location>
</feature>
<dbReference type="PROSITE" id="PS50850">
    <property type="entry name" value="MFS"/>
    <property type="match status" value="1"/>
</dbReference>
<evidence type="ECO:0000256" key="3">
    <source>
        <dbReference type="SAM" id="MobiDB-lite"/>
    </source>
</evidence>
<keyword evidence="4" id="KW-1133">Transmembrane helix</keyword>
<dbReference type="InterPro" id="IPR036259">
    <property type="entry name" value="MFS_trans_sf"/>
</dbReference>
<dbReference type="Proteomes" id="UP000799766">
    <property type="component" value="Unassembled WGS sequence"/>
</dbReference>
<dbReference type="InterPro" id="IPR050327">
    <property type="entry name" value="Proton-linked_MCT"/>
</dbReference>
<feature type="region of interest" description="Disordered" evidence="3">
    <location>
        <begin position="1"/>
        <end position="38"/>
    </location>
</feature>
<feature type="transmembrane region" description="Helical" evidence="4">
    <location>
        <begin position="362"/>
        <end position="387"/>
    </location>
</feature>
<evidence type="ECO:0000256" key="1">
    <source>
        <dbReference type="ARBA" id="ARBA00004141"/>
    </source>
</evidence>